<dbReference type="Proteomes" id="UP001146120">
    <property type="component" value="Unassembled WGS sequence"/>
</dbReference>
<dbReference type="EMBL" id="DAKRPA010000340">
    <property type="protein sequence ID" value="DAZ93152.1"/>
    <property type="molecule type" value="Genomic_DNA"/>
</dbReference>
<dbReference type="AlphaFoldDB" id="A0AAV2YE85"/>
<evidence type="ECO:0000259" key="1">
    <source>
        <dbReference type="Pfam" id="PF05347"/>
    </source>
</evidence>
<gene>
    <name evidence="2" type="ORF">N0F65_006351</name>
</gene>
<proteinExistence type="predicted"/>
<dbReference type="Pfam" id="PF05347">
    <property type="entry name" value="Complex1_LYR"/>
    <property type="match status" value="1"/>
</dbReference>
<name>A0AAV2YE85_9STRA</name>
<keyword evidence="3" id="KW-1185">Reference proteome</keyword>
<dbReference type="InterPro" id="IPR008011">
    <property type="entry name" value="Complex1_LYR_dom"/>
</dbReference>
<feature type="domain" description="Complex 1 LYR protein" evidence="1">
    <location>
        <begin position="4"/>
        <end position="60"/>
    </location>
</feature>
<protein>
    <recommendedName>
        <fullName evidence="1">Complex 1 LYR protein domain-containing protein</fullName>
    </recommendedName>
</protein>
<accession>A0AAV2YE85</accession>
<evidence type="ECO:0000313" key="2">
    <source>
        <dbReference type="EMBL" id="DAZ93152.1"/>
    </source>
</evidence>
<comment type="caution">
    <text evidence="2">The sequence shown here is derived from an EMBL/GenBank/DDBJ whole genome shotgun (WGS) entry which is preliminary data.</text>
</comment>
<organism evidence="2 3">
    <name type="scientific">Lagenidium giganteum</name>
    <dbReference type="NCBI Taxonomy" id="4803"/>
    <lineage>
        <taxon>Eukaryota</taxon>
        <taxon>Sar</taxon>
        <taxon>Stramenopiles</taxon>
        <taxon>Oomycota</taxon>
        <taxon>Peronosporomycetes</taxon>
        <taxon>Pythiales</taxon>
        <taxon>Pythiaceae</taxon>
    </lineage>
</organism>
<sequence>MRDQVLALYRQVVRVAKAFPEHSVGKKLQYNARELIRVRQREDNPKRIQRFVDEGYAVLDVYALLAVRPTLLQAITRKPQQLQQQQQPVRH</sequence>
<reference evidence="2" key="2">
    <citation type="journal article" date="2023" name="Microbiol Resour">
        <title>Decontamination and Annotation of the Draft Genome Sequence of the Oomycete Lagenidium giganteum ARSEF 373.</title>
        <authorList>
            <person name="Morgan W.R."/>
            <person name="Tartar A."/>
        </authorList>
    </citation>
    <scope>NUCLEOTIDE SEQUENCE</scope>
    <source>
        <strain evidence="2">ARSEF 373</strain>
    </source>
</reference>
<evidence type="ECO:0000313" key="3">
    <source>
        <dbReference type="Proteomes" id="UP001146120"/>
    </source>
</evidence>
<reference evidence="2" key="1">
    <citation type="submission" date="2022-11" db="EMBL/GenBank/DDBJ databases">
        <authorList>
            <person name="Morgan W.R."/>
            <person name="Tartar A."/>
        </authorList>
    </citation>
    <scope>NUCLEOTIDE SEQUENCE</scope>
    <source>
        <strain evidence="2">ARSEF 373</strain>
    </source>
</reference>